<feature type="domain" description="Aminoacyl-tRNA synthetase class I anticodon-binding" evidence="10">
    <location>
        <begin position="339"/>
        <end position="481"/>
    </location>
</feature>
<keyword evidence="6 8" id="KW-0648">Protein biosynthesis</keyword>
<dbReference type="InterPro" id="IPR045462">
    <property type="entry name" value="aa-tRNA-synth_I_cd-bd"/>
</dbReference>
<dbReference type="GO" id="GO:0005524">
    <property type="term" value="F:ATP binding"/>
    <property type="evidence" value="ECO:0007669"/>
    <property type="project" value="UniProtKB-UniRule"/>
</dbReference>
<dbReference type="Gene3D" id="3.40.50.620">
    <property type="entry name" value="HUPs"/>
    <property type="match status" value="1"/>
</dbReference>
<dbReference type="Proteomes" id="UP000176634">
    <property type="component" value="Unassembled WGS sequence"/>
</dbReference>
<feature type="binding site" evidence="8">
    <location>
        <position position="260"/>
    </location>
    <ligand>
        <name>ATP</name>
        <dbReference type="ChEBI" id="CHEBI:30616"/>
    </ligand>
</feature>
<dbReference type="InterPro" id="IPR033910">
    <property type="entry name" value="GluRS_core"/>
</dbReference>
<evidence type="ECO:0000256" key="8">
    <source>
        <dbReference type="HAMAP-Rule" id="MF_00022"/>
    </source>
</evidence>
<evidence type="ECO:0000256" key="4">
    <source>
        <dbReference type="ARBA" id="ARBA00022741"/>
    </source>
</evidence>
<dbReference type="InterPro" id="IPR001412">
    <property type="entry name" value="aa-tRNA-synth_I_CS"/>
</dbReference>
<comment type="function">
    <text evidence="8">Catalyzes the attachment of glutamate to tRNA(Glu) in a two-step reaction: glutamate is first activated by ATP to form Glu-AMP and then transferred to the acceptor end of tRNA(Glu).</text>
</comment>
<evidence type="ECO:0000313" key="12">
    <source>
        <dbReference type="Proteomes" id="UP000176634"/>
    </source>
</evidence>
<dbReference type="InterPro" id="IPR008925">
    <property type="entry name" value="aa_tRNA-synth_I_cd-bd_sf"/>
</dbReference>
<dbReference type="NCBIfam" id="TIGR00464">
    <property type="entry name" value="gltX_bact"/>
    <property type="match status" value="1"/>
</dbReference>
<organism evidence="11 12">
    <name type="scientific">Candidatus Magasanikbacteria bacterium RIFOXYD1_FULL_40_23</name>
    <dbReference type="NCBI Taxonomy" id="1798705"/>
    <lineage>
        <taxon>Bacteria</taxon>
        <taxon>Candidatus Magasanikiibacteriota</taxon>
    </lineage>
</organism>
<evidence type="ECO:0000256" key="7">
    <source>
        <dbReference type="ARBA" id="ARBA00023146"/>
    </source>
</evidence>
<keyword evidence="5 8" id="KW-0067">ATP-binding</keyword>
<dbReference type="HAMAP" id="MF_00022">
    <property type="entry name" value="Glu_tRNA_synth_type1"/>
    <property type="match status" value="1"/>
</dbReference>
<feature type="short sequence motif" description="'KMSKS' region" evidence="8">
    <location>
        <begin position="257"/>
        <end position="261"/>
    </location>
</feature>
<keyword evidence="2 8" id="KW-0963">Cytoplasm</keyword>
<comment type="caution">
    <text evidence="8">Lacks conserved residue(s) required for the propagation of feature annotation.</text>
</comment>
<dbReference type="PANTHER" id="PTHR43311">
    <property type="entry name" value="GLUTAMATE--TRNA LIGASE"/>
    <property type="match status" value="1"/>
</dbReference>
<protein>
    <recommendedName>
        <fullName evidence="8">Glutamate--tRNA ligase</fullName>
        <ecNumber evidence="8">6.1.1.17</ecNumber>
    </recommendedName>
    <alternativeName>
        <fullName evidence="8">Glutamyl-tRNA synthetase</fullName>
        <shortName evidence="8">GluRS</shortName>
    </alternativeName>
</protein>
<dbReference type="FunFam" id="3.40.50.620:FF:000045">
    <property type="entry name" value="Glutamate--tRNA ligase, mitochondrial"/>
    <property type="match status" value="1"/>
</dbReference>
<dbReference type="InterPro" id="IPR014729">
    <property type="entry name" value="Rossmann-like_a/b/a_fold"/>
</dbReference>
<dbReference type="Pfam" id="PF19269">
    <property type="entry name" value="Anticodon_2"/>
    <property type="match status" value="1"/>
</dbReference>
<gene>
    <name evidence="8" type="primary">gltX</name>
    <name evidence="11" type="ORF">A2563_01805</name>
</gene>
<dbReference type="PANTHER" id="PTHR43311:SF2">
    <property type="entry name" value="GLUTAMATE--TRNA LIGASE, MITOCHONDRIAL-RELATED"/>
    <property type="match status" value="1"/>
</dbReference>
<evidence type="ECO:0000313" key="11">
    <source>
        <dbReference type="EMBL" id="OGH93322.1"/>
    </source>
</evidence>
<comment type="subcellular location">
    <subcellularLocation>
        <location evidence="8">Cytoplasm</location>
    </subcellularLocation>
</comment>
<dbReference type="AlphaFoldDB" id="A0A1F6PAY1"/>
<proteinExistence type="inferred from homology"/>
<dbReference type="GO" id="GO:0000049">
    <property type="term" value="F:tRNA binding"/>
    <property type="evidence" value="ECO:0007669"/>
    <property type="project" value="InterPro"/>
</dbReference>
<dbReference type="PROSITE" id="PS00178">
    <property type="entry name" value="AA_TRNA_LIGASE_I"/>
    <property type="match status" value="1"/>
</dbReference>
<evidence type="ECO:0000259" key="9">
    <source>
        <dbReference type="Pfam" id="PF00749"/>
    </source>
</evidence>
<dbReference type="InterPro" id="IPR020058">
    <property type="entry name" value="Glu/Gln-tRNA-synth_Ib_cat-dom"/>
</dbReference>
<comment type="caution">
    <text evidence="11">The sequence shown here is derived from an EMBL/GenBank/DDBJ whole genome shotgun (WGS) entry which is preliminary data.</text>
</comment>
<keyword evidence="7 8" id="KW-0030">Aminoacyl-tRNA synthetase</keyword>
<dbReference type="Pfam" id="PF00749">
    <property type="entry name" value="tRNA-synt_1c"/>
    <property type="match status" value="1"/>
</dbReference>
<dbReference type="EC" id="6.1.1.17" evidence="8"/>
<dbReference type="GO" id="GO:0008270">
    <property type="term" value="F:zinc ion binding"/>
    <property type="evidence" value="ECO:0007669"/>
    <property type="project" value="InterPro"/>
</dbReference>
<comment type="similarity">
    <text evidence="1 8">Belongs to the class-I aminoacyl-tRNA synthetase family. Glutamate--tRNA ligase type 1 subfamily.</text>
</comment>
<dbReference type="GO" id="GO:0005737">
    <property type="term" value="C:cytoplasm"/>
    <property type="evidence" value="ECO:0007669"/>
    <property type="project" value="UniProtKB-SubCell"/>
</dbReference>
<dbReference type="Gene3D" id="1.10.10.350">
    <property type="match status" value="1"/>
</dbReference>
<feature type="domain" description="Glutamyl/glutaminyl-tRNA synthetase class Ib catalytic" evidence="9">
    <location>
        <begin position="1"/>
        <end position="326"/>
    </location>
</feature>
<evidence type="ECO:0000256" key="1">
    <source>
        <dbReference type="ARBA" id="ARBA00007894"/>
    </source>
</evidence>
<keyword evidence="4 8" id="KW-0547">Nucleotide-binding</keyword>
<dbReference type="STRING" id="1798705.A2563_01805"/>
<dbReference type="Gene3D" id="1.10.8.70">
    <property type="entry name" value="Glutamate-tRNA synthetase, class I, anticodon-binding domain 1"/>
    <property type="match status" value="1"/>
</dbReference>
<dbReference type="GO" id="GO:0006424">
    <property type="term" value="P:glutamyl-tRNA aminoacylation"/>
    <property type="evidence" value="ECO:0007669"/>
    <property type="project" value="UniProtKB-UniRule"/>
</dbReference>
<dbReference type="InterPro" id="IPR020751">
    <property type="entry name" value="aa-tRNA-synth_I_codon-bd_sub2"/>
</dbReference>
<accession>A0A1F6PAY1</accession>
<dbReference type="SUPFAM" id="SSF52374">
    <property type="entry name" value="Nucleotidylyl transferase"/>
    <property type="match status" value="1"/>
</dbReference>
<keyword evidence="3 8" id="KW-0436">Ligase</keyword>
<dbReference type="InterPro" id="IPR020752">
    <property type="entry name" value="Glu-tRNA-synth_I_codon-bd_sub1"/>
</dbReference>
<feature type="short sequence motif" description="'HIGH' region" evidence="8">
    <location>
        <begin position="8"/>
        <end position="18"/>
    </location>
</feature>
<dbReference type="InterPro" id="IPR049940">
    <property type="entry name" value="GluQ/Sye"/>
</dbReference>
<dbReference type="InterPro" id="IPR000924">
    <property type="entry name" value="Glu/Gln-tRNA-synth"/>
</dbReference>
<name>A0A1F6PAY1_9BACT</name>
<evidence type="ECO:0000256" key="6">
    <source>
        <dbReference type="ARBA" id="ARBA00022917"/>
    </source>
</evidence>
<comment type="catalytic activity">
    <reaction evidence="8">
        <text>tRNA(Glu) + L-glutamate + ATP = L-glutamyl-tRNA(Glu) + AMP + diphosphate</text>
        <dbReference type="Rhea" id="RHEA:23540"/>
        <dbReference type="Rhea" id="RHEA-COMP:9663"/>
        <dbReference type="Rhea" id="RHEA-COMP:9680"/>
        <dbReference type="ChEBI" id="CHEBI:29985"/>
        <dbReference type="ChEBI" id="CHEBI:30616"/>
        <dbReference type="ChEBI" id="CHEBI:33019"/>
        <dbReference type="ChEBI" id="CHEBI:78442"/>
        <dbReference type="ChEBI" id="CHEBI:78520"/>
        <dbReference type="ChEBI" id="CHEBI:456215"/>
        <dbReference type="EC" id="6.1.1.17"/>
    </reaction>
</comment>
<dbReference type="GO" id="GO:0004818">
    <property type="term" value="F:glutamate-tRNA ligase activity"/>
    <property type="evidence" value="ECO:0007669"/>
    <property type="project" value="UniProtKB-UniRule"/>
</dbReference>
<evidence type="ECO:0000256" key="3">
    <source>
        <dbReference type="ARBA" id="ARBA00022598"/>
    </source>
</evidence>
<dbReference type="PRINTS" id="PR00987">
    <property type="entry name" value="TRNASYNTHGLU"/>
</dbReference>
<dbReference type="SUPFAM" id="SSF48163">
    <property type="entry name" value="An anticodon-binding domain of class I aminoacyl-tRNA synthetases"/>
    <property type="match status" value="1"/>
</dbReference>
<comment type="subunit">
    <text evidence="8">Monomer.</text>
</comment>
<sequence length="487" mass="55236">MVKTRFAPSPTGYLHVGGLRTALYSYLFAKKHGGKFLLRIEDTDRERYVADGVANILKSLYWAGIVPDEGVTQETNGKTSEEGKNGPYTQSERLDIYKEYSLKLLETGHAYYCFCTSERLEKLRADQQARKMPTGYDGLCAKLDPAESKQKAESGEKHVMRLKMDKHGETVFNDLIRGEVRFKNELVDDQVLIKSDGFPTYHFAVVVDDHLMGITHIIRGEEWISSVPKHVQLYKYFGWEIPEMAHLPLLLNPDKSKLSKRQGDVAVEDYMKKGYLPEALVNFVAFLGWNPGTEKEMYSLEELIADFDLSHVGKTGGVFNLEKLDWYNKQYIKNLSNAQLVETAKPWLKEAGIYNPEALEKAVDLERERITTLAELPGAIQFVFDLPGYAPELLVWKKSSIEEVRNVLPQLVEFYTNLDDADFTKEKLEEQTKSWITEKGFSVGSVLWPMRVALSGQENSPGPFEIAAVLGKAETTNRLSVGLKKII</sequence>
<evidence type="ECO:0000256" key="2">
    <source>
        <dbReference type="ARBA" id="ARBA00022490"/>
    </source>
</evidence>
<dbReference type="EMBL" id="MFRA01000001">
    <property type="protein sequence ID" value="OGH93322.1"/>
    <property type="molecule type" value="Genomic_DNA"/>
</dbReference>
<reference evidence="11 12" key="1">
    <citation type="journal article" date="2016" name="Nat. Commun.">
        <title>Thousands of microbial genomes shed light on interconnected biogeochemical processes in an aquifer system.</title>
        <authorList>
            <person name="Anantharaman K."/>
            <person name="Brown C.T."/>
            <person name="Hug L.A."/>
            <person name="Sharon I."/>
            <person name="Castelle C.J."/>
            <person name="Probst A.J."/>
            <person name="Thomas B.C."/>
            <person name="Singh A."/>
            <person name="Wilkins M.J."/>
            <person name="Karaoz U."/>
            <person name="Brodie E.L."/>
            <person name="Williams K.H."/>
            <person name="Hubbard S.S."/>
            <person name="Banfield J.F."/>
        </authorList>
    </citation>
    <scope>NUCLEOTIDE SEQUENCE [LARGE SCALE GENOMIC DNA]</scope>
</reference>
<dbReference type="CDD" id="cd00808">
    <property type="entry name" value="GluRS_core"/>
    <property type="match status" value="1"/>
</dbReference>
<evidence type="ECO:0000259" key="10">
    <source>
        <dbReference type="Pfam" id="PF19269"/>
    </source>
</evidence>
<evidence type="ECO:0000256" key="5">
    <source>
        <dbReference type="ARBA" id="ARBA00022840"/>
    </source>
</evidence>
<dbReference type="InterPro" id="IPR004527">
    <property type="entry name" value="Glu-tRNA-ligase_bac/mito"/>
</dbReference>